<keyword evidence="2" id="KW-1185">Reference proteome</keyword>
<proteinExistence type="predicted"/>
<name>A0AAV4TAT0_CAEEX</name>
<dbReference type="AlphaFoldDB" id="A0AAV4TAT0"/>
<protein>
    <submittedName>
        <fullName evidence="1">Uncharacterized protein</fullName>
    </submittedName>
</protein>
<evidence type="ECO:0000313" key="2">
    <source>
        <dbReference type="Proteomes" id="UP001054945"/>
    </source>
</evidence>
<accession>A0AAV4TAT0</accession>
<dbReference type="EMBL" id="BPLR01010971">
    <property type="protein sequence ID" value="GIY43395.1"/>
    <property type="molecule type" value="Genomic_DNA"/>
</dbReference>
<sequence>MKQKTAPPSPIYQSVFPFSQSIRPRLLLLGSREQRPKHVVLGCLFPGGATFAAPAAPIQGAGGRSDPLYVEESNGLPRLARYCLFLDHTTVVSVFLLFSLLAL</sequence>
<gene>
    <name evidence="1" type="ORF">CEXT_512361</name>
</gene>
<comment type="caution">
    <text evidence="1">The sequence shown here is derived from an EMBL/GenBank/DDBJ whole genome shotgun (WGS) entry which is preliminary data.</text>
</comment>
<evidence type="ECO:0000313" key="1">
    <source>
        <dbReference type="EMBL" id="GIY43395.1"/>
    </source>
</evidence>
<reference evidence="1 2" key="1">
    <citation type="submission" date="2021-06" db="EMBL/GenBank/DDBJ databases">
        <title>Caerostris extrusa draft genome.</title>
        <authorList>
            <person name="Kono N."/>
            <person name="Arakawa K."/>
        </authorList>
    </citation>
    <scope>NUCLEOTIDE SEQUENCE [LARGE SCALE GENOMIC DNA]</scope>
</reference>
<organism evidence="1 2">
    <name type="scientific">Caerostris extrusa</name>
    <name type="common">Bark spider</name>
    <name type="synonym">Caerostris bankana</name>
    <dbReference type="NCBI Taxonomy" id="172846"/>
    <lineage>
        <taxon>Eukaryota</taxon>
        <taxon>Metazoa</taxon>
        <taxon>Ecdysozoa</taxon>
        <taxon>Arthropoda</taxon>
        <taxon>Chelicerata</taxon>
        <taxon>Arachnida</taxon>
        <taxon>Araneae</taxon>
        <taxon>Araneomorphae</taxon>
        <taxon>Entelegynae</taxon>
        <taxon>Araneoidea</taxon>
        <taxon>Araneidae</taxon>
        <taxon>Caerostris</taxon>
    </lineage>
</organism>
<dbReference type="Proteomes" id="UP001054945">
    <property type="component" value="Unassembled WGS sequence"/>
</dbReference>